<protein>
    <recommendedName>
        <fullName evidence="1">PD-(D/E)XK nuclease domain-containing protein</fullName>
    </recommendedName>
</protein>
<accession>A0A932A6Y6</accession>
<evidence type="ECO:0000259" key="1">
    <source>
        <dbReference type="Pfam" id="PF20472"/>
    </source>
</evidence>
<dbReference type="AlphaFoldDB" id="A0A932A6Y6"/>
<dbReference type="Pfam" id="PF20472">
    <property type="entry name" value="PDDEXK_11"/>
    <property type="match status" value="1"/>
</dbReference>
<name>A0A932A6Y6_9BACT</name>
<dbReference type="EMBL" id="JACPNR010000004">
    <property type="protein sequence ID" value="MBI2677831.1"/>
    <property type="molecule type" value="Genomic_DNA"/>
</dbReference>
<proteinExistence type="predicted"/>
<evidence type="ECO:0000313" key="2">
    <source>
        <dbReference type="EMBL" id="MBI2677831.1"/>
    </source>
</evidence>
<dbReference type="InterPro" id="IPR046821">
    <property type="entry name" value="PDDEXK_11"/>
</dbReference>
<dbReference type="Proteomes" id="UP000779809">
    <property type="component" value="Unassembled WGS sequence"/>
</dbReference>
<comment type="caution">
    <text evidence="2">The sequence shown here is derived from an EMBL/GenBank/DDBJ whole genome shotgun (WGS) entry which is preliminary data.</text>
</comment>
<sequence length="124" mass="13434">MILPALEEGGYTVQKQVHIGSRLGCGKHVVDVLAEKDSKRYLVSLKWQQTGGTAEQKVPYEVICLGEAVTEQGFAKAYLVLGGEGWTLRGFFVDGGLSRHLTKPEAVSIVTLESFVAKANKGKL</sequence>
<feature type="domain" description="PD-(D/E)XK nuclease" evidence="1">
    <location>
        <begin position="12"/>
        <end position="122"/>
    </location>
</feature>
<reference evidence="2" key="1">
    <citation type="submission" date="2020-07" db="EMBL/GenBank/DDBJ databases">
        <title>Huge and variable diversity of episymbiotic CPR bacteria and DPANN archaea in groundwater ecosystems.</title>
        <authorList>
            <person name="He C.Y."/>
            <person name="Keren R."/>
            <person name="Whittaker M."/>
            <person name="Farag I.F."/>
            <person name="Doudna J."/>
            <person name="Cate J.H.D."/>
            <person name="Banfield J.F."/>
        </authorList>
    </citation>
    <scope>NUCLEOTIDE SEQUENCE</scope>
    <source>
        <strain evidence="2">NC_groundwater_580_Pr5_B-0.1um_64_19</strain>
    </source>
</reference>
<organism evidence="2 3">
    <name type="scientific">Candidatus Korobacter versatilis</name>
    <dbReference type="NCBI Taxonomy" id="658062"/>
    <lineage>
        <taxon>Bacteria</taxon>
        <taxon>Pseudomonadati</taxon>
        <taxon>Acidobacteriota</taxon>
        <taxon>Terriglobia</taxon>
        <taxon>Terriglobales</taxon>
        <taxon>Candidatus Korobacteraceae</taxon>
        <taxon>Candidatus Korobacter</taxon>
    </lineage>
</organism>
<evidence type="ECO:0000313" key="3">
    <source>
        <dbReference type="Proteomes" id="UP000779809"/>
    </source>
</evidence>
<gene>
    <name evidence="2" type="ORF">HYX28_03525</name>
</gene>